<name>A0ABR4LVL4_9EURO</name>
<keyword evidence="2" id="KW-1185">Reference proteome</keyword>
<dbReference type="GeneID" id="98150097"/>
<protein>
    <submittedName>
        <fullName evidence="1">Uncharacterized protein</fullName>
    </submittedName>
</protein>
<reference evidence="1 2" key="1">
    <citation type="submission" date="2024-07" db="EMBL/GenBank/DDBJ databases">
        <title>Section-level genome sequencing and comparative genomics of Aspergillus sections Usti and Cavernicolus.</title>
        <authorList>
            <consortium name="Lawrence Berkeley National Laboratory"/>
            <person name="Nybo J.L."/>
            <person name="Vesth T.C."/>
            <person name="Theobald S."/>
            <person name="Frisvad J.C."/>
            <person name="Larsen T.O."/>
            <person name="Kjaerboelling I."/>
            <person name="Rothschild-Mancinelli K."/>
            <person name="Lyhne E.K."/>
            <person name="Kogle M.E."/>
            <person name="Barry K."/>
            <person name="Clum A."/>
            <person name="Na H."/>
            <person name="Ledsgaard L."/>
            <person name="Lin J."/>
            <person name="Lipzen A."/>
            <person name="Kuo A."/>
            <person name="Riley R."/>
            <person name="Mondo S."/>
            <person name="Labutti K."/>
            <person name="Haridas S."/>
            <person name="Pangalinan J."/>
            <person name="Salamov A.A."/>
            <person name="Simmons B.A."/>
            <person name="Magnuson J.K."/>
            <person name="Chen J."/>
            <person name="Drula E."/>
            <person name="Henrissat B."/>
            <person name="Wiebenga A."/>
            <person name="Lubbers R.J."/>
            <person name="Gomes A.C."/>
            <person name="Macurrencykelacurrency M.R."/>
            <person name="Stajich J."/>
            <person name="Grigoriev I.V."/>
            <person name="Mortensen U.H."/>
            <person name="De Vries R.P."/>
            <person name="Baker S.E."/>
            <person name="Andersen M.R."/>
        </authorList>
    </citation>
    <scope>NUCLEOTIDE SEQUENCE [LARGE SCALE GENOMIC DNA]</scope>
    <source>
        <strain evidence="1 2">CBS 449.75</strain>
    </source>
</reference>
<organism evidence="1 2">
    <name type="scientific">Aspergillus lucknowensis</name>
    <dbReference type="NCBI Taxonomy" id="176173"/>
    <lineage>
        <taxon>Eukaryota</taxon>
        <taxon>Fungi</taxon>
        <taxon>Dikarya</taxon>
        <taxon>Ascomycota</taxon>
        <taxon>Pezizomycotina</taxon>
        <taxon>Eurotiomycetes</taxon>
        <taxon>Eurotiomycetidae</taxon>
        <taxon>Eurotiales</taxon>
        <taxon>Aspergillaceae</taxon>
        <taxon>Aspergillus</taxon>
        <taxon>Aspergillus subgen. Nidulantes</taxon>
    </lineage>
</organism>
<proteinExistence type="predicted"/>
<comment type="caution">
    <text evidence="1">The sequence shown here is derived from an EMBL/GenBank/DDBJ whole genome shotgun (WGS) entry which is preliminary data.</text>
</comment>
<dbReference type="RefSeq" id="XP_070887547.1">
    <property type="nucleotide sequence ID" value="XM_071035025.1"/>
</dbReference>
<evidence type="ECO:0000313" key="1">
    <source>
        <dbReference type="EMBL" id="KAL2868568.1"/>
    </source>
</evidence>
<gene>
    <name evidence="1" type="ORF">BJX67DRAFT_45312</name>
</gene>
<evidence type="ECO:0000313" key="2">
    <source>
        <dbReference type="Proteomes" id="UP001610432"/>
    </source>
</evidence>
<dbReference type="Proteomes" id="UP001610432">
    <property type="component" value="Unassembled WGS sequence"/>
</dbReference>
<accession>A0ABR4LVL4</accession>
<dbReference type="EMBL" id="JBFXLQ010000013">
    <property type="protein sequence ID" value="KAL2868568.1"/>
    <property type="molecule type" value="Genomic_DNA"/>
</dbReference>
<sequence>MPIYLSQAQSSRNDVSPIATHTLSPAGVVFTFPLELTLPSTSVCGICKANETTMSSFFMMAWGIAL</sequence>